<evidence type="ECO:0000259" key="2">
    <source>
        <dbReference type="PROSITE" id="PS50011"/>
    </source>
</evidence>
<protein>
    <recommendedName>
        <fullName evidence="6">Protein kinase domain-containing protein</fullName>
    </recommendedName>
</protein>
<feature type="region of interest" description="Disordered" evidence="1">
    <location>
        <begin position="809"/>
        <end position="832"/>
    </location>
</feature>
<evidence type="ECO:0000313" key="5">
    <source>
        <dbReference type="Proteomes" id="UP000613401"/>
    </source>
</evidence>
<name>A0A8H4C6M0_COLGL</name>
<feature type="compositionally biased region" description="Basic and acidic residues" evidence="1">
    <location>
        <begin position="562"/>
        <end position="574"/>
    </location>
</feature>
<feature type="domain" description="Protein kinase" evidence="2">
    <location>
        <begin position="181"/>
        <end position="532"/>
    </location>
</feature>
<dbReference type="Pfam" id="PF00069">
    <property type="entry name" value="Pkinase"/>
    <property type="match status" value="1"/>
</dbReference>
<dbReference type="Gene3D" id="1.10.510.10">
    <property type="entry name" value="Transferase(Phosphotransferase) domain 1"/>
    <property type="match status" value="1"/>
</dbReference>
<feature type="domain" description="VWFA" evidence="3">
    <location>
        <begin position="878"/>
        <end position="1038"/>
    </location>
</feature>
<feature type="compositionally biased region" description="Polar residues" evidence="1">
    <location>
        <begin position="1102"/>
        <end position="1111"/>
    </location>
</feature>
<dbReference type="Gene3D" id="3.40.50.410">
    <property type="entry name" value="von Willebrand factor, type A domain"/>
    <property type="match status" value="1"/>
</dbReference>
<dbReference type="PANTHER" id="PTHR24359:SF1">
    <property type="entry name" value="INHIBITOR OF NUCLEAR FACTOR KAPPA-B KINASE EPSILON SUBUNIT HOMOLOG 1-RELATED"/>
    <property type="match status" value="1"/>
</dbReference>
<feature type="compositionally biased region" description="Low complexity" evidence="1">
    <location>
        <begin position="1080"/>
        <end position="1093"/>
    </location>
</feature>
<dbReference type="SUPFAM" id="SSF56112">
    <property type="entry name" value="Protein kinase-like (PK-like)"/>
    <property type="match status" value="1"/>
</dbReference>
<evidence type="ECO:0000256" key="1">
    <source>
        <dbReference type="SAM" id="MobiDB-lite"/>
    </source>
</evidence>
<dbReference type="EMBL" id="WVTB01000095">
    <property type="protein sequence ID" value="KAF3798405.1"/>
    <property type="molecule type" value="Genomic_DNA"/>
</dbReference>
<dbReference type="AlphaFoldDB" id="A0A8H4C6M0"/>
<reference evidence="4" key="1">
    <citation type="journal article" date="2020" name="Phytopathology">
        <title>Genome sequence and comparative analysis of Colletotrichum gloeosporioides isolated from Liriodendron leaves.</title>
        <authorList>
            <person name="Fu F.F."/>
            <person name="Hao Z."/>
            <person name="Wang P."/>
            <person name="Lu Y."/>
            <person name="Xue L.J."/>
            <person name="Wei G."/>
            <person name="Tian Y."/>
            <person name="Baishi H."/>
            <person name="Xu H."/>
            <person name="Shi J."/>
            <person name="Cheng T."/>
            <person name="Wang G."/>
            <person name="Yi Y."/>
            <person name="Chen J."/>
        </authorList>
    </citation>
    <scope>NUCLEOTIDE SEQUENCE</scope>
    <source>
        <strain evidence="4">Lc1</strain>
    </source>
</reference>
<evidence type="ECO:0000259" key="3">
    <source>
        <dbReference type="PROSITE" id="PS50234"/>
    </source>
</evidence>
<dbReference type="PROSITE" id="PS50011">
    <property type="entry name" value="PROTEIN_KINASE_DOM"/>
    <property type="match status" value="1"/>
</dbReference>
<dbReference type="InterPro" id="IPR000719">
    <property type="entry name" value="Prot_kinase_dom"/>
</dbReference>
<dbReference type="GeneID" id="69020261"/>
<keyword evidence="5" id="KW-1185">Reference proteome</keyword>
<dbReference type="RefSeq" id="XP_045257565.1">
    <property type="nucleotide sequence ID" value="XM_045413004.1"/>
</dbReference>
<dbReference type="Proteomes" id="UP000613401">
    <property type="component" value="Unassembled WGS sequence"/>
</dbReference>
<dbReference type="InterPro" id="IPR002035">
    <property type="entry name" value="VWF_A"/>
</dbReference>
<proteinExistence type="predicted"/>
<dbReference type="SUPFAM" id="SSF53300">
    <property type="entry name" value="vWA-like"/>
    <property type="match status" value="1"/>
</dbReference>
<organism evidence="4 5">
    <name type="scientific">Colletotrichum gloeosporioides</name>
    <name type="common">Anthracnose fungus</name>
    <name type="synonym">Glomerella cingulata</name>
    <dbReference type="NCBI Taxonomy" id="474922"/>
    <lineage>
        <taxon>Eukaryota</taxon>
        <taxon>Fungi</taxon>
        <taxon>Dikarya</taxon>
        <taxon>Ascomycota</taxon>
        <taxon>Pezizomycotina</taxon>
        <taxon>Sordariomycetes</taxon>
        <taxon>Hypocreomycetidae</taxon>
        <taxon>Glomerellales</taxon>
        <taxon>Glomerellaceae</taxon>
        <taxon>Colletotrichum</taxon>
        <taxon>Colletotrichum gloeosporioides species complex</taxon>
    </lineage>
</organism>
<dbReference type="GO" id="GO:0004674">
    <property type="term" value="F:protein serine/threonine kinase activity"/>
    <property type="evidence" value="ECO:0007669"/>
    <property type="project" value="TreeGrafter"/>
</dbReference>
<dbReference type="SMART" id="SM00327">
    <property type="entry name" value="VWA"/>
    <property type="match status" value="1"/>
</dbReference>
<feature type="region of interest" description="Disordered" evidence="1">
    <location>
        <begin position="1080"/>
        <end position="1124"/>
    </location>
</feature>
<reference evidence="4" key="2">
    <citation type="submission" date="2020-03" db="EMBL/GenBank/DDBJ databases">
        <authorList>
            <person name="Fu F.-F."/>
            <person name="Chen J."/>
        </authorList>
    </citation>
    <scope>NUCLEOTIDE SEQUENCE</scope>
    <source>
        <strain evidence="4">Lc1</strain>
    </source>
</reference>
<evidence type="ECO:0000313" key="4">
    <source>
        <dbReference type="EMBL" id="KAF3798405.1"/>
    </source>
</evidence>
<dbReference type="Pfam" id="PF00092">
    <property type="entry name" value="VWA"/>
    <property type="match status" value="1"/>
</dbReference>
<evidence type="ECO:0008006" key="6">
    <source>
        <dbReference type="Google" id="ProtNLM"/>
    </source>
</evidence>
<accession>A0A8H4C6M0</accession>
<comment type="caution">
    <text evidence="4">The sequence shown here is derived from an EMBL/GenBank/DDBJ whole genome shotgun (WGS) entry which is preliminary data.</text>
</comment>
<dbReference type="InterPro" id="IPR011009">
    <property type="entry name" value="Kinase-like_dom_sf"/>
</dbReference>
<dbReference type="PROSITE" id="PS50234">
    <property type="entry name" value="VWFA"/>
    <property type="match status" value="1"/>
</dbReference>
<dbReference type="GO" id="GO:0005524">
    <property type="term" value="F:ATP binding"/>
    <property type="evidence" value="ECO:0007669"/>
    <property type="project" value="InterPro"/>
</dbReference>
<feature type="region of interest" description="Disordered" evidence="1">
    <location>
        <begin position="562"/>
        <end position="605"/>
    </location>
</feature>
<sequence length="1124" mass="126169">MDGTPLPNDIHTEFLYYLQSDGIRRTNFEGKEFYFPRQISRWLLQKGSNATSSRAARLFSAIYDNRESSTGKFFPTLKDKDVERDPILFAILVQLECGHMLHIFRNSIADSHLGFHNLSHLYTDIEQALKEDKVTLPKRYKSAGYAGVTRDFERQRWAFHPALNVLDMVEVGIEGKSILPFFGCEIINEGGTAEVHHHKIHVDLVESDNLRQILEPRKQDHKTGIEYYEFAVKTYLKGFDDIYKLESDAFKGFNGTKDPRSLGVVTYLGEYTRHDRGDDGVSAQGVTRHIMLEFGEQDLDEYLAATLPPVLNEEIIAFWGSLFEIAKTLGRIHQLERVRGDKVQKYVGWHGDIKPDNILRVRGEFKLADFGFTRFEKSVIGKPQTTHMLGGTRTYGAPERDKPAGEAKRLHSTTIDTWSLGCVFSAVATWVVLGSQGYENYGEMRAMAHKRLRQRHSQDSSVNVSNCSDAFHDGIQVLPAVINWHEYLRSSSRKADTITCRVLDLVESGMLDKDPDKRLESAALCQRLDRVIIDAKTEYQNELNVGALRRQSPETLSALLELDKRAPKSAEPRSRSTANDHGSRKEDTASGPANGSRLGVARSSRVKKSERIDKILRGKIANREEVIGSGYNTETIHELSGNDETTWHRVNKTEPRPLAPSLTPITSSEVPRIAASSNAVPISQGSASPIPTIIHPEAEGAENFDLVTSGLLGSDQSHYQRRSTVNPMTTEKWTQINALYEEPSPVPPPLKTRSSRAQRGALEVEGSFPFQTVELDAASSAIRPIIPSESASGTSFGIPDLVSPITPVSPIQGPLHSNTHSPGPVPRRHTFRSRQEIPIVQEYDRLLGLWNKARGSWFTLQREVPQETFLANFIEDRDVIFVVDNAASMSFHWNNVTTTLLALAMKIGTLDKDGLDLMFTAGERHNVLGATEWSIPEKFRKSLQAAEQSMHPRNKTNMATTLLKIFDKYDNHRKKQTLIILTDGLWEGSDTLNDVETTISEFIKNLKKDLKKSQLRWFTIQFVSFGYDDRALQRLQSLDDELGKSAGLLANIISLYREDVIDWKPWDSNDADSLIVGSIDPQLDSQDPSCSSPDPVPRALSFPQSPTPTLSHKSKTKKLVSDTL</sequence>
<dbReference type="PANTHER" id="PTHR24359">
    <property type="entry name" value="SERINE/THREONINE-PROTEIN KINASE SBK1"/>
    <property type="match status" value="1"/>
</dbReference>
<gene>
    <name evidence="4" type="ORF">GCG54_00013144</name>
</gene>
<dbReference type="InterPro" id="IPR036465">
    <property type="entry name" value="vWFA_dom_sf"/>
</dbReference>
<dbReference type="SMART" id="SM00220">
    <property type="entry name" value="S_TKc"/>
    <property type="match status" value="1"/>
</dbReference>